<reference evidence="1" key="1">
    <citation type="submission" date="2015-07" db="EMBL/GenBank/DDBJ databases">
        <title>Adaptation to a free-living lifestyle via gene acquisitions in the diplomonad Trepomonas sp. PC1.</title>
        <authorList>
            <person name="Xu F."/>
            <person name="Jerlstrom-Hultqvist J."/>
            <person name="Kolisko M."/>
            <person name="Simpson A.G.B."/>
            <person name="Roger A.J."/>
            <person name="Svard S.G."/>
            <person name="Andersson J.O."/>
        </authorList>
    </citation>
    <scope>NUCLEOTIDE SEQUENCE</scope>
    <source>
        <strain evidence="1">PC1</strain>
    </source>
</reference>
<feature type="non-terminal residue" evidence="1">
    <location>
        <position position="1"/>
    </location>
</feature>
<proteinExistence type="predicted"/>
<name>A0A146K1X1_9EUKA</name>
<evidence type="ECO:0000313" key="1">
    <source>
        <dbReference type="EMBL" id="JAP89834.1"/>
    </source>
</evidence>
<dbReference type="EMBL" id="GDID01006772">
    <property type="protein sequence ID" value="JAP89834.1"/>
    <property type="molecule type" value="Transcribed_RNA"/>
</dbReference>
<gene>
    <name evidence="1" type="ORF">TPC1_30671</name>
</gene>
<protein>
    <submittedName>
        <fullName evidence="1">Uncharacterized protein</fullName>
    </submittedName>
</protein>
<dbReference type="AlphaFoldDB" id="A0A146K1X1"/>
<organism evidence="1">
    <name type="scientific">Trepomonas sp. PC1</name>
    <dbReference type="NCBI Taxonomy" id="1076344"/>
    <lineage>
        <taxon>Eukaryota</taxon>
        <taxon>Metamonada</taxon>
        <taxon>Diplomonadida</taxon>
        <taxon>Hexamitidae</taxon>
        <taxon>Hexamitinae</taxon>
        <taxon>Trepomonas</taxon>
    </lineage>
</organism>
<accession>A0A146K1X1</accession>
<sequence length="512" mass="59298">FQESEVENVPTEVEALYLLNKGQFYKEIPQLAQFQQRIGQEAFRPEFCSDVLDRFTSLKMLACYNVSIRDQVQIPSLEHMILINAQNLDAHLFSLLSDKMQSIIAINTVLHIPKQFYKSVKVLSNGNKLSCTHDEIQAHLEQVLPAAQAKEMFDLYCQVMNISVLDTDALADENIINVSQQFAKTNGYKLQENLAFITEKFGISEEEVLKELFANCQTNEQTKQFMDQLSHYTLSQKLDIMQKYPNILSFIQQQKKDSKNQEEFTTIVLESQIESKFKSQFLQQLIQQQDEENELEPPRILELLADCKLSIEQKQQVFKGIEDVKQVVSKAPRKAFRGYDEEDNEPKQDNSVQNQEYQMELILQLLDQSFEKLQKYLLKQNVFGVEKTQIVEICFKVLNSESFKAHFGEIQQEMNMQFEDFVKAVGNSKLKIDIGKTYFGLSLLEQMKMVLTLEMNQDVQDKVLANLQFQMQNEINEQVVRIEGLIDEENVEMKKILSNIIDTMNYSAGTGQ</sequence>